<proteinExistence type="predicted"/>
<keyword evidence="2" id="KW-1185">Reference proteome</keyword>
<accession>A0ACC3YI85</accession>
<evidence type="ECO:0000313" key="2">
    <source>
        <dbReference type="Proteomes" id="UP000805649"/>
    </source>
</evidence>
<dbReference type="EMBL" id="VUJX02000010">
    <property type="protein sequence ID" value="KAL0931401.1"/>
    <property type="molecule type" value="Genomic_DNA"/>
</dbReference>
<organism evidence="1 2">
    <name type="scientific">Colletotrichum truncatum</name>
    <name type="common">Anthracnose fungus</name>
    <name type="synonym">Colletotrichum capsici</name>
    <dbReference type="NCBI Taxonomy" id="5467"/>
    <lineage>
        <taxon>Eukaryota</taxon>
        <taxon>Fungi</taxon>
        <taxon>Dikarya</taxon>
        <taxon>Ascomycota</taxon>
        <taxon>Pezizomycotina</taxon>
        <taxon>Sordariomycetes</taxon>
        <taxon>Hypocreomycetidae</taxon>
        <taxon>Glomerellales</taxon>
        <taxon>Glomerellaceae</taxon>
        <taxon>Colletotrichum</taxon>
        <taxon>Colletotrichum truncatum species complex</taxon>
    </lineage>
</organism>
<sequence>MTTSKRDGPHHRWVRLLFLASTSTAAIISVGGTSLTLSNFQLITQLSVPLGCLLTYNNPIQGCTASDFASGAICSKSCILGLARMQDNLRDTCQSSQVPVNTLLGQALAGNLVNLLCPNTKQTSAAPTLKPTSTVIVVPPVTTVIPPVPPPPPPPPATTTPKVIPPPVTTPAPVPPPSQPPVLPPPSTIVPPLSQPPPPPLPPPAPVPTTIATSTTTNDAAPQTTSAETAKPPINPLDALLLNDGTDRKSKIERWLLYSLCVLSVLIGAWAS</sequence>
<gene>
    <name evidence="1" type="ORF">CTRU02_214136</name>
</gene>
<dbReference type="Proteomes" id="UP000805649">
    <property type="component" value="Unassembled WGS sequence"/>
</dbReference>
<evidence type="ECO:0000313" key="1">
    <source>
        <dbReference type="EMBL" id="KAL0931401.1"/>
    </source>
</evidence>
<reference evidence="1 2" key="1">
    <citation type="journal article" date="2020" name="Phytopathology">
        <title>Genome Sequence Resources of Colletotrichum truncatum, C. plurivorum, C. musicola, and C. sojae: Four Species Pathogenic to Soybean (Glycine max).</title>
        <authorList>
            <person name="Rogerio F."/>
            <person name="Boufleur T.R."/>
            <person name="Ciampi-Guillardi M."/>
            <person name="Sukno S.A."/>
            <person name="Thon M.R."/>
            <person name="Massola Junior N.S."/>
            <person name="Baroncelli R."/>
        </authorList>
    </citation>
    <scope>NUCLEOTIDE SEQUENCE [LARGE SCALE GENOMIC DNA]</scope>
    <source>
        <strain evidence="1 2">CMES1059</strain>
    </source>
</reference>
<protein>
    <submittedName>
        <fullName evidence="1">Uncharacterized protein</fullName>
    </submittedName>
</protein>
<comment type="caution">
    <text evidence="1">The sequence shown here is derived from an EMBL/GenBank/DDBJ whole genome shotgun (WGS) entry which is preliminary data.</text>
</comment>
<name>A0ACC3YI85_COLTU</name>